<gene>
    <name evidence="2" type="ORF">GOMPHAMPRED_001743</name>
</gene>
<evidence type="ECO:0000313" key="3">
    <source>
        <dbReference type="Proteomes" id="UP000664169"/>
    </source>
</evidence>
<dbReference type="Proteomes" id="UP000664169">
    <property type="component" value="Unassembled WGS sequence"/>
</dbReference>
<dbReference type="PANTHER" id="PTHR17630:SF44">
    <property type="entry name" value="PROTEIN AIM2"/>
    <property type="match status" value="1"/>
</dbReference>
<evidence type="ECO:0000313" key="2">
    <source>
        <dbReference type="EMBL" id="CAF9919316.1"/>
    </source>
</evidence>
<feature type="domain" description="Dienelactone hydrolase" evidence="1">
    <location>
        <begin position="31"/>
        <end position="269"/>
    </location>
</feature>
<protein>
    <recommendedName>
        <fullName evidence="1">Dienelactone hydrolase domain-containing protein</fullName>
    </recommendedName>
</protein>
<dbReference type="InterPro" id="IPR002925">
    <property type="entry name" value="Dienelactn_hydro"/>
</dbReference>
<reference evidence="2" key="1">
    <citation type="submission" date="2021-03" db="EMBL/GenBank/DDBJ databases">
        <authorList>
            <person name="Tagirdzhanova G."/>
        </authorList>
    </citation>
    <scope>NUCLEOTIDE SEQUENCE</scope>
</reference>
<organism evidence="2 3">
    <name type="scientific">Gomphillus americanus</name>
    <dbReference type="NCBI Taxonomy" id="1940652"/>
    <lineage>
        <taxon>Eukaryota</taxon>
        <taxon>Fungi</taxon>
        <taxon>Dikarya</taxon>
        <taxon>Ascomycota</taxon>
        <taxon>Pezizomycotina</taxon>
        <taxon>Lecanoromycetes</taxon>
        <taxon>OSLEUM clade</taxon>
        <taxon>Ostropomycetidae</taxon>
        <taxon>Ostropales</taxon>
        <taxon>Graphidaceae</taxon>
        <taxon>Gomphilloideae</taxon>
        <taxon>Gomphillus</taxon>
    </lineage>
</organism>
<dbReference type="SUPFAM" id="SSF53474">
    <property type="entry name" value="alpha/beta-Hydrolases"/>
    <property type="match status" value="1"/>
</dbReference>
<sequence>MATGVGVSSCCLSGVIHDGKPTGREETVAGIQTYIAEPSGDSKSKSIVLITDVFGWKLSNVRLSADTYAKAGFYVYVPDFHEGQSLPIEFLKSVEPPLKEQAKLGTIDRAKNAATVASTLGPWLIAHREAHTKPKIDAFINHLRTVPGTNKIGALGFCWGGRYALLAAHGEVDAAVAMHPSLFTVPGDFDPITKPVSIALGDKDSLVDATSRGSIQDTLAKKTDVPHEIRIYEDQVHGFALRGDWSDEKDKTAMDEATQQGIDWFKEYLA</sequence>
<dbReference type="OrthoDB" id="17560at2759"/>
<dbReference type="Pfam" id="PF01738">
    <property type="entry name" value="DLH"/>
    <property type="match status" value="1"/>
</dbReference>
<dbReference type="InterPro" id="IPR029058">
    <property type="entry name" value="AB_hydrolase_fold"/>
</dbReference>
<keyword evidence="3" id="KW-1185">Reference proteome</keyword>
<evidence type="ECO:0000259" key="1">
    <source>
        <dbReference type="Pfam" id="PF01738"/>
    </source>
</evidence>
<dbReference type="Gene3D" id="3.40.50.1820">
    <property type="entry name" value="alpha/beta hydrolase"/>
    <property type="match status" value="1"/>
</dbReference>
<accession>A0A8H3F4T4</accession>
<dbReference type="AlphaFoldDB" id="A0A8H3F4T4"/>
<comment type="caution">
    <text evidence="2">The sequence shown here is derived from an EMBL/GenBank/DDBJ whole genome shotgun (WGS) entry which is preliminary data.</text>
</comment>
<dbReference type="GO" id="GO:0016787">
    <property type="term" value="F:hydrolase activity"/>
    <property type="evidence" value="ECO:0007669"/>
    <property type="project" value="InterPro"/>
</dbReference>
<name>A0A8H3F4T4_9LECA</name>
<dbReference type="EMBL" id="CAJPDQ010000014">
    <property type="protein sequence ID" value="CAF9919316.1"/>
    <property type="molecule type" value="Genomic_DNA"/>
</dbReference>
<proteinExistence type="predicted"/>
<dbReference type="PANTHER" id="PTHR17630">
    <property type="entry name" value="DIENELACTONE HYDROLASE"/>
    <property type="match status" value="1"/>
</dbReference>